<dbReference type="EMBL" id="OB664051">
    <property type="protein sequence ID" value="CAD7231950.1"/>
    <property type="molecule type" value="Genomic_DNA"/>
</dbReference>
<organism evidence="1">
    <name type="scientific">Cyprideis torosa</name>
    <dbReference type="NCBI Taxonomy" id="163714"/>
    <lineage>
        <taxon>Eukaryota</taxon>
        <taxon>Metazoa</taxon>
        <taxon>Ecdysozoa</taxon>
        <taxon>Arthropoda</taxon>
        <taxon>Crustacea</taxon>
        <taxon>Oligostraca</taxon>
        <taxon>Ostracoda</taxon>
        <taxon>Podocopa</taxon>
        <taxon>Podocopida</taxon>
        <taxon>Cytherocopina</taxon>
        <taxon>Cytheroidea</taxon>
        <taxon>Cytherideidae</taxon>
        <taxon>Cyprideis</taxon>
    </lineage>
</organism>
<dbReference type="Pfam" id="PF07258">
    <property type="entry name" value="COMM_domain"/>
    <property type="match status" value="1"/>
</dbReference>
<proteinExistence type="predicted"/>
<reference evidence="1" key="1">
    <citation type="submission" date="2020-11" db="EMBL/GenBank/DDBJ databases">
        <authorList>
            <person name="Tran Van P."/>
        </authorList>
    </citation>
    <scope>NUCLEOTIDE SEQUENCE</scope>
</reference>
<accession>A0A7R8WNP1</accession>
<protein>
    <submittedName>
        <fullName evidence="1">Uncharacterized protein</fullName>
    </submittedName>
</protein>
<evidence type="ECO:0000313" key="1">
    <source>
        <dbReference type="EMBL" id="CAD7231950.1"/>
    </source>
</evidence>
<dbReference type="InterPro" id="IPR017920">
    <property type="entry name" value="COMM"/>
</dbReference>
<dbReference type="AlphaFoldDB" id="A0A7R8WNP1"/>
<gene>
    <name evidence="1" type="ORF">CTOB1V02_LOCUS9793</name>
</gene>
<sequence length="107" mass="11739">MTSAGDAKPVPEPSDGGCLIIIAEQRDSPLLVASKGSQPGTSLSRTPKPLFLMNLKLKNTDPNSTEQDRDVLLQTDVPTLKEMVRRLEEASRQLSGPEVKRMARILR</sequence>
<name>A0A7R8WNP1_9CRUS</name>